<evidence type="ECO:0000313" key="3">
    <source>
        <dbReference type="Proteomes" id="UP001239267"/>
    </source>
</evidence>
<proteinExistence type="predicted"/>
<dbReference type="Proteomes" id="UP001239267">
    <property type="component" value="Unassembled WGS sequence"/>
</dbReference>
<name>A0AAJ1SVC8_9MICC</name>
<accession>A0AAJ1SVC8</accession>
<feature type="compositionally biased region" description="Polar residues" evidence="1">
    <location>
        <begin position="199"/>
        <end position="216"/>
    </location>
</feature>
<evidence type="ECO:0008006" key="4">
    <source>
        <dbReference type="Google" id="ProtNLM"/>
    </source>
</evidence>
<comment type="caution">
    <text evidence="2">The sequence shown here is derived from an EMBL/GenBank/DDBJ whole genome shotgun (WGS) entry which is preliminary data.</text>
</comment>
<evidence type="ECO:0000313" key="2">
    <source>
        <dbReference type="EMBL" id="MDQ0147746.1"/>
    </source>
</evidence>
<gene>
    <name evidence="2" type="ORF">J2T23_003671</name>
</gene>
<protein>
    <recommendedName>
        <fullName evidence="4">Capsular polysaccharide biosynthesis protein</fullName>
    </recommendedName>
</protein>
<keyword evidence="3" id="KW-1185">Reference proteome</keyword>
<evidence type="ECO:0000256" key="1">
    <source>
        <dbReference type="SAM" id="MobiDB-lite"/>
    </source>
</evidence>
<sequence>MWLFDMLRSLFRRWYLLTGFLVLAAGATIYTLQTVSVTYSAKGSLLLMPAASTVGPGGNPYLFLGGMAQALDVVSAKVSAEEVRKPVLDAYPKATFTAEPDRSNSGSVILVSVRGQDREQVLGELKAVMQVASATLTELQDAQSVPAPSRITIETLVVDKQPGIDAKGRTTAVLATAGGGVAAALLLTGFVDGRLLARTTGNSADGGSDTGQTSSDMGGRRLKSRILSRIGGVQGGNNSGPGQRQSTEVGG</sequence>
<reference evidence="2 3" key="1">
    <citation type="submission" date="2023-07" db="EMBL/GenBank/DDBJ databases">
        <title>Sorghum-associated microbial communities from plants grown in Nebraska, USA.</title>
        <authorList>
            <person name="Schachtman D."/>
        </authorList>
    </citation>
    <scope>NUCLEOTIDE SEQUENCE [LARGE SCALE GENOMIC DNA]</scope>
    <source>
        <strain evidence="2 3">DS1001</strain>
    </source>
</reference>
<organism evidence="2 3">
    <name type="scientific">Pseudarthrobacter niigatensis</name>
    <dbReference type="NCBI Taxonomy" id="369935"/>
    <lineage>
        <taxon>Bacteria</taxon>
        <taxon>Bacillati</taxon>
        <taxon>Actinomycetota</taxon>
        <taxon>Actinomycetes</taxon>
        <taxon>Micrococcales</taxon>
        <taxon>Micrococcaceae</taxon>
        <taxon>Pseudarthrobacter</taxon>
    </lineage>
</organism>
<feature type="region of interest" description="Disordered" evidence="1">
    <location>
        <begin position="199"/>
        <end position="251"/>
    </location>
</feature>
<dbReference type="AlphaFoldDB" id="A0AAJ1SVC8"/>
<dbReference type="EMBL" id="JAUSTB010000016">
    <property type="protein sequence ID" value="MDQ0147746.1"/>
    <property type="molecule type" value="Genomic_DNA"/>
</dbReference>